<dbReference type="Proteomes" id="UP000829685">
    <property type="component" value="Unassembled WGS sequence"/>
</dbReference>
<accession>A0A9Q0AMT4</accession>
<reference evidence="2" key="1">
    <citation type="submission" date="2021-03" db="EMBL/GenBank/DDBJ databases">
        <title>Revisited historic fungal species revealed as producer of novel bioactive compounds through whole genome sequencing and comparative genomics.</title>
        <authorList>
            <person name="Vignolle G.A."/>
            <person name="Hochenegger N."/>
            <person name="Mach R.L."/>
            <person name="Mach-Aigner A.R."/>
            <person name="Javad Rahimi M."/>
            <person name="Salim K.A."/>
            <person name="Chan C.M."/>
            <person name="Lim L.B.L."/>
            <person name="Cai F."/>
            <person name="Druzhinina I.S."/>
            <person name="U'Ren J.M."/>
            <person name="Derntl C."/>
        </authorList>
    </citation>
    <scope>NUCLEOTIDE SEQUENCE</scope>
    <source>
        <strain evidence="2">TUCIM 5799</strain>
    </source>
</reference>
<protein>
    <submittedName>
        <fullName evidence="2">Uncharacterized protein</fullName>
    </submittedName>
</protein>
<gene>
    <name evidence="2" type="ORF">JX265_008222</name>
</gene>
<feature type="region of interest" description="Disordered" evidence="1">
    <location>
        <begin position="1"/>
        <end position="147"/>
    </location>
</feature>
<feature type="compositionally biased region" description="Low complexity" evidence="1">
    <location>
        <begin position="1"/>
        <end position="47"/>
    </location>
</feature>
<proteinExistence type="predicted"/>
<feature type="region of interest" description="Disordered" evidence="1">
    <location>
        <begin position="313"/>
        <end position="335"/>
    </location>
</feature>
<feature type="compositionally biased region" description="Polar residues" evidence="1">
    <location>
        <begin position="171"/>
        <end position="202"/>
    </location>
</feature>
<dbReference type="AlphaFoldDB" id="A0A9Q0AMT4"/>
<feature type="region of interest" description="Disordered" evidence="1">
    <location>
        <begin position="168"/>
        <end position="222"/>
    </location>
</feature>
<evidence type="ECO:0000313" key="3">
    <source>
        <dbReference type="Proteomes" id="UP000829685"/>
    </source>
</evidence>
<sequence>MSLSGLSADSSPPDSPRGSPSSSSRPIAIDLPPTTKKSVSSSASVYTPPAPLSARGDLPGGYFPLHEDQTRVYRSHPFHLDASKARQRSIQRASDTNSPDSLPPVSAPTITGRATPPGKVEMPTMPSPAPAPPSAVTSANVPGRSNTPVASYIPSGVHANPLPMGKYYPSNYESRQPAQHQTVRPSMSGSPSTAIKSDSQVPTYRGESSGGHVRNESEAKRRLQQYQRDMIAQATLAINGGNVSAAALNAISLRNMGFTSVSSKPSKPKLAPLGSPGPVTPMELEAGGDDFFGVRVRASEDSSQVEEVARAIRADEERRRREGGSSPALELGPIF</sequence>
<organism evidence="2 3">
    <name type="scientific">Neoarthrinium moseri</name>
    <dbReference type="NCBI Taxonomy" id="1658444"/>
    <lineage>
        <taxon>Eukaryota</taxon>
        <taxon>Fungi</taxon>
        <taxon>Dikarya</taxon>
        <taxon>Ascomycota</taxon>
        <taxon>Pezizomycotina</taxon>
        <taxon>Sordariomycetes</taxon>
        <taxon>Xylariomycetidae</taxon>
        <taxon>Amphisphaeriales</taxon>
        <taxon>Apiosporaceae</taxon>
        <taxon>Neoarthrinium</taxon>
    </lineage>
</organism>
<feature type="compositionally biased region" description="Basic and acidic residues" evidence="1">
    <location>
        <begin position="313"/>
        <end position="323"/>
    </location>
</feature>
<name>A0A9Q0AMT4_9PEZI</name>
<evidence type="ECO:0000256" key="1">
    <source>
        <dbReference type="SAM" id="MobiDB-lite"/>
    </source>
</evidence>
<evidence type="ECO:0000313" key="2">
    <source>
        <dbReference type="EMBL" id="KAI1865175.1"/>
    </source>
</evidence>
<comment type="caution">
    <text evidence="2">The sequence shown here is derived from an EMBL/GenBank/DDBJ whole genome shotgun (WGS) entry which is preliminary data.</text>
</comment>
<feature type="compositionally biased region" description="Polar residues" evidence="1">
    <location>
        <begin position="88"/>
        <end position="100"/>
    </location>
</feature>
<dbReference type="EMBL" id="JAFIMR010000022">
    <property type="protein sequence ID" value="KAI1865175.1"/>
    <property type="molecule type" value="Genomic_DNA"/>
</dbReference>
<keyword evidence="3" id="KW-1185">Reference proteome</keyword>
<dbReference type="OrthoDB" id="5403157at2759"/>